<proteinExistence type="predicted"/>
<evidence type="ECO:0000313" key="2">
    <source>
        <dbReference type="Proteomes" id="UP000184159"/>
    </source>
</evidence>
<dbReference type="Proteomes" id="UP000184159">
    <property type="component" value="Unassembled WGS sequence"/>
</dbReference>
<reference evidence="2" key="1">
    <citation type="submission" date="2016-11" db="EMBL/GenBank/DDBJ databases">
        <authorList>
            <person name="Varghese N."/>
            <person name="Submissions S."/>
        </authorList>
    </citation>
    <scope>NUCLEOTIDE SEQUENCE [LARGE SCALE GENOMIC DNA]</scope>
    <source>
        <strain evidence="2">DSM 21264</strain>
    </source>
</reference>
<evidence type="ECO:0000313" key="1">
    <source>
        <dbReference type="EMBL" id="SHF51892.1"/>
    </source>
</evidence>
<dbReference type="AlphaFoldDB" id="A0A1M5CBV3"/>
<accession>A0A1M5CBV3</accession>
<dbReference type="EMBL" id="FQUH01000011">
    <property type="protein sequence ID" value="SHF51892.1"/>
    <property type="molecule type" value="Genomic_DNA"/>
</dbReference>
<keyword evidence="2" id="KW-1185">Reference proteome</keyword>
<name>A0A1M5CBV3_VIBGA</name>
<gene>
    <name evidence="1" type="ORF">SAMN02745781_02520</name>
</gene>
<sequence>MEFTTVEMNAMRKELMNHAFSALVRRMPMNKCKAYEYIANYLGVKYSTVTNMVQKGISAKHAAGLSAIAARFKTRMYHYQFAPTDTICQAWLEHDYRCDKGKHPSKHLFKHWERDMNKLHIYEDA</sequence>
<organism evidence="1 2">
    <name type="scientific">Vibrio gazogenes DSM 21264 = NBRC 103151</name>
    <dbReference type="NCBI Taxonomy" id="1123492"/>
    <lineage>
        <taxon>Bacteria</taxon>
        <taxon>Pseudomonadati</taxon>
        <taxon>Pseudomonadota</taxon>
        <taxon>Gammaproteobacteria</taxon>
        <taxon>Vibrionales</taxon>
        <taxon>Vibrionaceae</taxon>
        <taxon>Vibrio</taxon>
    </lineage>
</organism>
<dbReference type="RefSeq" id="WP_072959894.1">
    <property type="nucleotide sequence ID" value="NZ_FQUH01000011.1"/>
</dbReference>
<protein>
    <submittedName>
        <fullName evidence="1">Uncharacterized protein</fullName>
    </submittedName>
</protein>